<gene>
    <name evidence="1" type="ORF">CHS0354_021969</name>
</gene>
<dbReference type="Proteomes" id="UP001195483">
    <property type="component" value="Unassembled WGS sequence"/>
</dbReference>
<reference evidence="1" key="3">
    <citation type="submission" date="2023-05" db="EMBL/GenBank/DDBJ databases">
        <authorList>
            <person name="Smith C.H."/>
        </authorList>
    </citation>
    <scope>NUCLEOTIDE SEQUENCE</scope>
    <source>
        <strain evidence="1">CHS0354</strain>
        <tissue evidence="1">Mantle</tissue>
    </source>
</reference>
<reference evidence="1" key="1">
    <citation type="journal article" date="2021" name="Genome Biol. Evol.">
        <title>A High-Quality Reference Genome for a Parasitic Bivalve with Doubly Uniparental Inheritance (Bivalvia: Unionida).</title>
        <authorList>
            <person name="Smith C.H."/>
        </authorList>
    </citation>
    <scope>NUCLEOTIDE SEQUENCE</scope>
    <source>
        <strain evidence="1">CHS0354</strain>
    </source>
</reference>
<organism evidence="1 2">
    <name type="scientific">Potamilus streckersoni</name>
    <dbReference type="NCBI Taxonomy" id="2493646"/>
    <lineage>
        <taxon>Eukaryota</taxon>
        <taxon>Metazoa</taxon>
        <taxon>Spiralia</taxon>
        <taxon>Lophotrochozoa</taxon>
        <taxon>Mollusca</taxon>
        <taxon>Bivalvia</taxon>
        <taxon>Autobranchia</taxon>
        <taxon>Heteroconchia</taxon>
        <taxon>Palaeoheterodonta</taxon>
        <taxon>Unionida</taxon>
        <taxon>Unionoidea</taxon>
        <taxon>Unionidae</taxon>
        <taxon>Ambleminae</taxon>
        <taxon>Lampsilini</taxon>
        <taxon>Potamilus</taxon>
    </lineage>
</organism>
<keyword evidence="2" id="KW-1185">Reference proteome</keyword>
<reference evidence="1" key="2">
    <citation type="journal article" date="2021" name="Genome Biol. Evol.">
        <title>Developing a high-quality reference genome for a parasitic bivalve with doubly uniparental inheritance (Bivalvia: Unionida).</title>
        <authorList>
            <person name="Smith C.H."/>
        </authorList>
    </citation>
    <scope>NUCLEOTIDE SEQUENCE</scope>
    <source>
        <strain evidence="1">CHS0354</strain>
        <tissue evidence="1">Mantle</tissue>
    </source>
</reference>
<protein>
    <submittedName>
        <fullName evidence="1">Uncharacterized protein</fullName>
    </submittedName>
</protein>
<dbReference type="EMBL" id="JAEAOA010001332">
    <property type="protein sequence ID" value="KAK3593395.1"/>
    <property type="molecule type" value="Genomic_DNA"/>
</dbReference>
<evidence type="ECO:0000313" key="2">
    <source>
        <dbReference type="Proteomes" id="UP001195483"/>
    </source>
</evidence>
<sequence length="77" mass="9110">MRAELERRTNALGGDPENSIVKTTSLKRRYKLESKVNRTLRKSTYHRYRERKENKGRRKKCEDNIKELAAMGLSKSQ</sequence>
<comment type="caution">
    <text evidence="1">The sequence shown here is derived from an EMBL/GenBank/DDBJ whole genome shotgun (WGS) entry which is preliminary data.</text>
</comment>
<dbReference type="AlphaFoldDB" id="A0AAE0SKU3"/>
<name>A0AAE0SKU3_9BIVA</name>
<evidence type="ECO:0000313" key="1">
    <source>
        <dbReference type="EMBL" id="KAK3593395.1"/>
    </source>
</evidence>
<proteinExistence type="predicted"/>
<accession>A0AAE0SKU3</accession>